<evidence type="ECO:0000259" key="5">
    <source>
        <dbReference type="Pfam" id="PF00171"/>
    </source>
</evidence>
<dbReference type="CDD" id="cd07106">
    <property type="entry name" value="ALDH_AldA-AAD23400"/>
    <property type="match status" value="1"/>
</dbReference>
<reference evidence="6 7" key="1">
    <citation type="submission" date="2017-04" db="EMBL/GenBank/DDBJ databases">
        <title>Draft genome sequence of Marssonina coronaria NL1: causal agent of apple blotch.</title>
        <authorList>
            <person name="Cheng Q."/>
        </authorList>
    </citation>
    <scope>NUCLEOTIDE SEQUENCE [LARGE SCALE GENOMIC DNA]</scope>
    <source>
        <strain evidence="6 7">NL1</strain>
    </source>
</reference>
<dbReference type="EC" id="1.2.1.3" evidence="3"/>
<dbReference type="Pfam" id="PF00171">
    <property type="entry name" value="Aldedh"/>
    <property type="match status" value="1"/>
</dbReference>
<dbReference type="FunFam" id="3.40.605.10:FF:000007">
    <property type="entry name" value="NAD/NADP-dependent betaine aldehyde dehydrogenase"/>
    <property type="match status" value="1"/>
</dbReference>
<dbReference type="PROSITE" id="PS00070">
    <property type="entry name" value="ALDEHYDE_DEHYDR_CYS"/>
    <property type="match status" value="1"/>
</dbReference>
<keyword evidence="7" id="KW-1185">Reference proteome</keyword>
<dbReference type="AlphaFoldDB" id="A0A218Z5J1"/>
<accession>A0A218Z5J1</accession>
<dbReference type="Gene3D" id="3.40.309.10">
    <property type="entry name" value="Aldehyde Dehydrogenase, Chain A, domain 2"/>
    <property type="match status" value="1"/>
</dbReference>
<evidence type="ECO:0000256" key="1">
    <source>
        <dbReference type="ARBA" id="ARBA00009986"/>
    </source>
</evidence>
<evidence type="ECO:0000313" key="6">
    <source>
        <dbReference type="EMBL" id="OWP02486.1"/>
    </source>
</evidence>
<dbReference type="Gene3D" id="3.40.605.10">
    <property type="entry name" value="Aldehyde Dehydrogenase, Chain A, domain 1"/>
    <property type="match status" value="1"/>
</dbReference>
<dbReference type="Proteomes" id="UP000242519">
    <property type="component" value="Unassembled WGS sequence"/>
</dbReference>
<dbReference type="InterPro" id="IPR016162">
    <property type="entry name" value="Ald_DH_N"/>
</dbReference>
<feature type="domain" description="Aldehyde dehydrogenase" evidence="5">
    <location>
        <begin position="22"/>
        <end position="465"/>
    </location>
</feature>
<gene>
    <name evidence="6" type="ORF">B2J93_62</name>
</gene>
<dbReference type="InterPro" id="IPR016163">
    <property type="entry name" value="Ald_DH_C"/>
</dbReference>
<dbReference type="InterPro" id="IPR044086">
    <property type="entry name" value="LUC3-like"/>
</dbReference>
<dbReference type="SUPFAM" id="SSF53720">
    <property type="entry name" value="ALDH-like"/>
    <property type="match status" value="1"/>
</dbReference>
<evidence type="ECO:0000256" key="2">
    <source>
        <dbReference type="ARBA" id="ARBA00023002"/>
    </source>
</evidence>
<organism evidence="6 7">
    <name type="scientific">Diplocarpon coronariae</name>
    <dbReference type="NCBI Taxonomy" id="2795749"/>
    <lineage>
        <taxon>Eukaryota</taxon>
        <taxon>Fungi</taxon>
        <taxon>Dikarya</taxon>
        <taxon>Ascomycota</taxon>
        <taxon>Pezizomycotina</taxon>
        <taxon>Leotiomycetes</taxon>
        <taxon>Helotiales</taxon>
        <taxon>Drepanopezizaceae</taxon>
        <taxon>Diplocarpon</taxon>
    </lineage>
</organism>
<dbReference type="STRING" id="503106.A0A218Z5J1"/>
<evidence type="ECO:0000313" key="7">
    <source>
        <dbReference type="Proteomes" id="UP000242519"/>
    </source>
</evidence>
<dbReference type="EMBL" id="MZNU01000230">
    <property type="protein sequence ID" value="OWP02486.1"/>
    <property type="molecule type" value="Genomic_DNA"/>
</dbReference>
<dbReference type="InterPro" id="IPR015590">
    <property type="entry name" value="Aldehyde_DH_dom"/>
</dbReference>
<dbReference type="InterPro" id="IPR016160">
    <property type="entry name" value="Ald_DH_CS_CYS"/>
</dbReference>
<keyword evidence="2" id="KW-0560">Oxidoreductase</keyword>
<dbReference type="InParanoid" id="A0A218Z5J1"/>
<name>A0A218Z5J1_9HELO</name>
<dbReference type="OrthoDB" id="310895at2759"/>
<evidence type="ECO:0000256" key="3">
    <source>
        <dbReference type="ARBA" id="ARBA00024226"/>
    </source>
</evidence>
<sequence>MPPLDFTVFKHCIDGAFPSTRERRHGINPADLSPLPAVPVATPADLDAAVAAARTAFRAWSTVAWGERRAVVARYVDAVEAEKEGFVKLLTREQGKPTFQATADLDMAIEFARATAGMVLDEEVIENTEERRIVNRFTPLGVVAGIVPWNFPSLLATMKIIPAVLTGNVIIIKPSPFTPYSGLKLVELAQRFFPPGVIQSLSGDDNLGPWITSHPGIDKISFTGSTRTGKLVAASAAQTLKRVTGGNDAAIICADVDIEKVAPRIATFAFLNSGQICLCIKRIFIHQSIYAPFLEALTRHAKTFQVGDGFAPATFCGPLQNAMQYERVKGFFSDIEKEKWTVALGGKVDQTSGYFISPTIIDNPPDASSIVTEEPFGPIVPTLSWESMDEVVERANATNMGLGASVWSKDLETAERLARQLEAGTVWVNNHFDLSPLAPFGGFKESGLGVEMGLAGLKAMCNSQTLMVNKNA</sequence>
<comment type="caution">
    <text evidence="6">The sequence shown here is derived from an EMBL/GenBank/DDBJ whole genome shotgun (WGS) entry which is preliminary data.</text>
</comment>
<comment type="catalytic activity">
    <reaction evidence="4">
        <text>an aldehyde + NAD(+) + H2O = a carboxylate + NADH + 2 H(+)</text>
        <dbReference type="Rhea" id="RHEA:16185"/>
        <dbReference type="ChEBI" id="CHEBI:15377"/>
        <dbReference type="ChEBI" id="CHEBI:15378"/>
        <dbReference type="ChEBI" id="CHEBI:17478"/>
        <dbReference type="ChEBI" id="CHEBI:29067"/>
        <dbReference type="ChEBI" id="CHEBI:57540"/>
        <dbReference type="ChEBI" id="CHEBI:57945"/>
        <dbReference type="EC" id="1.2.1.3"/>
    </reaction>
</comment>
<protein>
    <recommendedName>
        <fullName evidence="3">aldehyde dehydrogenase (NAD(+))</fullName>
        <ecNumber evidence="3">1.2.1.3</ecNumber>
    </recommendedName>
</protein>
<comment type="similarity">
    <text evidence="1">Belongs to the aldehyde dehydrogenase family.</text>
</comment>
<dbReference type="GO" id="GO:0004029">
    <property type="term" value="F:aldehyde dehydrogenase (NAD+) activity"/>
    <property type="evidence" value="ECO:0007669"/>
    <property type="project" value="UniProtKB-EC"/>
</dbReference>
<dbReference type="PANTHER" id="PTHR11699">
    <property type="entry name" value="ALDEHYDE DEHYDROGENASE-RELATED"/>
    <property type="match status" value="1"/>
</dbReference>
<dbReference type="InterPro" id="IPR016161">
    <property type="entry name" value="Ald_DH/histidinol_DH"/>
</dbReference>
<dbReference type="FunFam" id="3.40.309.10:FF:000009">
    <property type="entry name" value="Aldehyde dehydrogenase A"/>
    <property type="match status" value="1"/>
</dbReference>
<proteinExistence type="inferred from homology"/>
<evidence type="ECO:0000256" key="4">
    <source>
        <dbReference type="ARBA" id="ARBA00049194"/>
    </source>
</evidence>